<dbReference type="Proteomes" id="UP001179952">
    <property type="component" value="Unassembled WGS sequence"/>
</dbReference>
<sequence length="615" mass="70709">MAENSKIAFTEGEMEVDECLGYPRAYTRLCRDPDLVADKFPYSRGPPSVFVPYAADLKAQETLKPSELNQMFPVINLEEKPSVNPKAYVSLLWKQLSHLGNAGFDPANFRVDPYGNVLYFHADSASPLAWEIDHWFPLSSLAPAAIVFRNSDQSPLKTLSLRRPVRPSFPSTVKRFSFEGEEEEASSKAIQKLKTSISKENDDPNMDTNPYLAISKARDSFRRKEEYEKKRAEVQRLEDELSELKQKNETERIALQDMETTLIKKRRRVEKCRRLAEAQSSHRALLEKMIRDAMHQSVVYKEQVRLNQAATNALMARLEAQKAICDTAERELHRRFRQRDEIEKQIRPSWEKARKRSRINDSMIEEIAHGEMRRRSISQARTSTPLAKKELRKFLEEELKESERDFEGEEIEDDERVKEELTYPNFIENEVLDDELKRLTFDQGWCHKTPCEQEDNEDRKERGKGNVEKWLQILLENAKEGSSKDSLPSRHENHTQQVVQKLNLINPQEEIKYLKLDAPVEAKPTQSETGLQLACMNGKEKEKMLVRSSSSRTLRSTPSSPLMIFGMRRGVDCIGKKPLVMGEDEGGASCSTENVVASNKLIKTCTKAIKKAVKT</sequence>
<protein>
    <submittedName>
        <fullName evidence="2">Uncharacterized protein</fullName>
    </submittedName>
</protein>
<feature type="coiled-coil region" evidence="1">
    <location>
        <begin position="220"/>
        <end position="261"/>
    </location>
</feature>
<keyword evidence="1" id="KW-0175">Coiled coil</keyword>
<organism evidence="2 3">
    <name type="scientific">Acorus gramineus</name>
    <name type="common">Dwarf sweet flag</name>
    <dbReference type="NCBI Taxonomy" id="55184"/>
    <lineage>
        <taxon>Eukaryota</taxon>
        <taxon>Viridiplantae</taxon>
        <taxon>Streptophyta</taxon>
        <taxon>Embryophyta</taxon>
        <taxon>Tracheophyta</taxon>
        <taxon>Spermatophyta</taxon>
        <taxon>Magnoliopsida</taxon>
        <taxon>Liliopsida</taxon>
        <taxon>Acoraceae</taxon>
        <taxon>Acorus</taxon>
    </lineage>
</organism>
<dbReference type="PANTHER" id="PTHR33427">
    <property type="entry name" value="HNH ENDONUCLEASE"/>
    <property type="match status" value="1"/>
</dbReference>
<evidence type="ECO:0000313" key="2">
    <source>
        <dbReference type="EMBL" id="KAK1259789.1"/>
    </source>
</evidence>
<evidence type="ECO:0000256" key="1">
    <source>
        <dbReference type="SAM" id="Coils"/>
    </source>
</evidence>
<dbReference type="PANTHER" id="PTHR33427:SF2">
    <property type="entry name" value="TRICHOHYALIN"/>
    <property type="match status" value="1"/>
</dbReference>
<dbReference type="AlphaFoldDB" id="A0AAV9A6M7"/>
<comment type="caution">
    <text evidence="2">The sequence shown here is derived from an EMBL/GenBank/DDBJ whole genome shotgun (WGS) entry which is preliminary data.</text>
</comment>
<gene>
    <name evidence="2" type="ORF">QJS04_geneDACA005568</name>
</gene>
<name>A0AAV9A6M7_ACOGR</name>
<proteinExistence type="predicted"/>
<reference evidence="2" key="2">
    <citation type="submission" date="2023-06" db="EMBL/GenBank/DDBJ databases">
        <authorList>
            <person name="Ma L."/>
            <person name="Liu K.-W."/>
            <person name="Li Z."/>
            <person name="Hsiao Y.-Y."/>
            <person name="Qi Y."/>
            <person name="Fu T."/>
            <person name="Tang G."/>
            <person name="Zhang D."/>
            <person name="Sun W.-H."/>
            <person name="Liu D.-K."/>
            <person name="Li Y."/>
            <person name="Chen G.-Z."/>
            <person name="Liu X.-D."/>
            <person name="Liao X.-Y."/>
            <person name="Jiang Y.-T."/>
            <person name="Yu X."/>
            <person name="Hao Y."/>
            <person name="Huang J."/>
            <person name="Zhao X.-W."/>
            <person name="Ke S."/>
            <person name="Chen Y.-Y."/>
            <person name="Wu W.-L."/>
            <person name="Hsu J.-L."/>
            <person name="Lin Y.-F."/>
            <person name="Huang M.-D."/>
            <person name="Li C.-Y."/>
            <person name="Huang L."/>
            <person name="Wang Z.-W."/>
            <person name="Zhao X."/>
            <person name="Zhong W.-Y."/>
            <person name="Peng D.-H."/>
            <person name="Ahmad S."/>
            <person name="Lan S."/>
            <person name="Zhang J.-S."/>
            <person name="Tsai W.-C."/>
            <person name="Van De Peer Y."/>
            <person name="Liu Z.-J."/>
        </authorList>
    </citation>
    <scope>NUCLEOTIDE SEQUENCE</scope>
    <source>
        <strain evidence="2">SCP</strain>
        <tissue evidence="2">Leaves</tissue>
    </source>
</reference>
<keyword evidence="3" id="KW-1185">Reference proteome</keyword>
<evidence type="ECO:0000313" key="3">
    <source>
        <dbReference type="Proteomes" id="UP001179952"/>
    </source>
</evidence>
<reference evidence="2" key="1">
    <citation type="journal article" date="2023" name="Nat. Commun.">
        <title>Diploid and tetraploid genomes of Acorus and the evolution of monocots.</title>
        <authorList>
            <person name="Ma L."/>
            <person name="Liu K.W."/>
            <person name="Li Z."/>
            <person name="Hsiao Y.Y."/>
            <person name="Qi Y."/>
            <person name="Fu T."/>
            <person name="Tang G.D."/>
            <person name="Zhang D."/>
            <person name="Sun W.H."/>
            <person name="Liu D.K."/>
            <person name="Li Y."/>
            <person name="Chen G.Z."/>
            <person name="Liu X.D."/>
            <person name="Liao X.Y."/>
            <person name="Jiang Y.T."/>
            <person name="Yu X."/>
            <person name="Hao Y."/>
            <person name="Huang J."/>
            <person name="Zhao X.W."/>
            <person name="Ke S."/>
            <person name="Chen Y.Y."/>
            <person name="Wu W.L."/>
            <person name="Hsu J.L."/>
            <person name="Lin Y.F."/>
            <person name="Huang M.D."/>
            <person name="Li C.Y."/>
            <person name="Huang L."/>
            <person name="Wang Z.W."/>
            <person name="Zhao X."/>
            <person name="Zhong W.Y."/>
            <person name="Peng D.H."/>
            <person name="Ahmad S."/>
            <person name="Lan S."/>
            <person name="Zhang J.S."/>
            <person name="Tsai W.C."/>
            <person name="Van de Peer Y."/>
            <person name="Liu Z.J."/>
        </authorList>
    </citation>
    <scope>NUCLEOTIDE SEQUENCE</scope>
    <source>
        <strain evidence="2">SCP</strain>
    </source>
</reference>
<accession>A0AAV9A6M7</accession>
<dbReference type="EMBL" id="JAUJYN010000012">
    <property type="protein sequence ID" value="KAK1259789.1"/>
    <property type="molecule type" value="Genomic_DNA"/>
</dbReference>